<dbReference type="EMBL" id="JADKYB010000011">
    <property type="protein sequence ID" value="MBM9507011.1"/>
    <property type="molecule type" value="Genomic_DNA"/>
</dbReference>
<dbReference type="Proteomes" id="UP000749040">
    <property type="component" value="Unassembled WGS sequence"/>
</dbReference>
<evidence type="ECO:0000313" key="2">
    <source>
        <dbReference type="Proteomes" id="UP000749040"/>
    </source>
</evidence>
<comment type="caution">
    <text evidence="1">The sequence shown here is derived from an EMBL/GenBank/DDBJ whole genome shotgun (WGS) entry which is preliminary data.</text>
</comment>
<keyword evidence="2" id="KW-1185">Reference proteome</keyword>
<name>A0ABS2TWZ9_9ACTN</name>
<protein>
    <submittedName>
        <fullName evidence="1">Uncharacterized protein</fullName>
    </submittedName>
</protein>
<evidence type="ECO:0000313" key="1">
    <source>
        <dbReference type="EMBL" id="MBM9507011.1"/>
    </source>
</evidence>
<reference evidence="1 2" key="1">
    <citation type="submission" date="2021-01" db="EMBL/GenBank/DDBJ databases">
        <title>Streptomyces acididurans sp. nov., isolated from a peat swamp forest soil.</title>
        <authorList>
            <person name="Chantavorakit T."/>
            <person name="Duangmal K."/>
        </authorList>
    </citation>
    <scope>NUCLEOTIDE SEQUENCE [LARGE SCALE GENOMIC DNA]</scope>
    <source>
        <strain evidence="1 2">KK5PA1</strain>
    </source>
</reference>
<gene>
    <name evidence="1" type="ORF">ITX44_21250</name>
</gene>
<accession>A0ABS2TWZ9</accession>
<organism evidence="1 2">
    <name type="scientific">Actinacidiphila acididurans</name>
    <dbReference type="NCBI Taxonomy" id="2784346"/>
    <lineage>
        <taxon>Bacteria</taxon>
        <taxon>Bacillati</taxon>
        <taxon>Actinomycetota</taxon>
        <taxon>Actinomycetes</taxon>
        <taxon>Kitasatosporales</taxon>
        <taxon>Streptomycetaceae</taxon>
        <taxon>Actinacidiphila</taxon>
    </lineage>
</organism>
<sequence length="170" mass="18256">MRWIVVPLLILVPLGYVLISADQSRDGGAEQEALAAAKHMLPEVPSQLLRRIYQVPIPDGTVGDAYMETNSWDRSSFYCQFTTSAGGLDTFLAQIGTSRSALTDGEVAISAAQARAAGWSFPAGRAFAGEHLHQVGDKPDHDITVDLNNPEAPVVYVVSTVNFQHGFEGG</sequence>
<proteinExistence type="predicted"/>